<evidence type="ECO:0000313" key="5">
    <source>
        <dbReference type="Proteomes" id="UP000218418"/>
    </source>
</evidence>
<reference evidence="4 5" key="1">
    <citation type="submission" date="2017-06" db="EMBL/GenBank/DDBJ databases">
        <title>Genome sequencing of cyanobaciteial culture collection at National Institute for Environmental Studies (NIES).</title>
        <authorList>
            <person name="Hirose Y."/>
            <person name="Shimura Y."/>
            <person name="Fujisawa T."/>
            <person name="Nakamura Y."/>
            <person name="Kawachi M."/>
        </authorList>
    </citation>
    <scope>NUCLEOTIDE SEQUENCE [LARGE SCALE GENOMIC DNA]</scope>
    <source>
        <strain evidence="4 5">NIES-267</strain>
    </source>
</reference>
<dbReference type="Gene3D" id="3.40.50.2300">
    <property type="match status" value="1"/>
</dbReference>
<protein>
    <submittedName>
        <fullName evidence="4">PAS/PAC sensor hybrid histidine kinase</fullName>
    </submittedName>
</protein>
<sequence>MVSGIDKDNVFAVNLALLQGLRVLVVDKSVDCCDLLEFQLGLYGVKVRKAFLAQEAVKIFLEWQPDILVSNIALPEIDGFTLAQQIKTMAAERQQALLIVATTTDTSEEISQYTLSDVFDLWFTKPLDINHFLTVFAYSMISYNPPLVKVF</sequence>
<name>A0A1Z4LNA0_9CYAN</name>
<dbReference type="PANTHER" id="PTHR44591:SF3">
    <property type="entry name" value="RESPONSE REGULATORY DOMAIN-CONTAINING PROTEIN"/>
    <property type="match status" value="1"/>
</dbReference>
<dbReference type="GO" id="GO:0000160">
    <property type="term" value="P:phosphorelay signal transduction system"/>
    <property type="evidence" value="ECO:0007669"/>
    <property type="project" value="InterPro"/>
</dbReference>
<dbReference type="PROSITE" id="PS50110">
    <property type="entry name" value="RESPONSE_REGULATORY"/>
    <property type="match status" value="1"/>
</dbReference>
<dbReference type="AlphaFoldDB" id="A0A1Z4LNA0"/>
<comment type="caution">
    <text evidence="2">Lacks conserved residue(s) required for the propagation of feature annotation.</text>
</comment>
<organism evidence="4 5">
    <name type="scientific">Calothrix parasitica NIES-267</name>
    <dbReference type="NCBI Taxonomy" id="1973488"/>
    <lineage>
        <taxon>Bacteria</taxon>
        <taxon>Bacillati</taxon>
        <taxon>Cyanobacteriota</taxon>
        <taxon>Cyanophyceae</taxon>
        <taxon>Nostocales</taxon>
        <taxon>Calotrichaceae</taxon>
        <taxon>Calothrix</taxon>
    </lineage>
</organism>
<gene>
    <name evidence="4" type="ORF">NIES267_21730</name>
</gene>
<feature type="domain" description="Response regulatory" evidence="3">
    <location>
        <begin position="22"/>
        <end position="140"/>
    </location>
</feature>
<dbReference type="InterPro" id="IPR011006">
    <property type="entry name" value="CheY-like_superfamily"/>
</dbReference>
<keyword evidence="1" id="KW-0597">Phosphoprotein</keyword>
<dbReference type="SMART" id="SM00448">
    <property type="entry name" value="REC"/>
    <property type="match status" value="1"/>
</dbReference>
<keyword evidence="5" id="KW-1185">Reference proteome</keyword>
<dbReference type="Proteomes" id="UP000218418">
    <property type="component" value="Chromosome"/>
</dbReference>
<evidence type="ECO:0000256" key="2">
    <source>
        <dbReference type="PROSITE-ProRule" id="PRU00169"/>
    </source>
</evidence>
<dbReference type="SUPFAM" id="SSF52172">
    <property type="entry name" value="CheY-like"/>
    <property type="match status" value="1"/>
</dbReference>
<accession>A0A1Z4LNA0</accession>
<dbReference type="EMBL" id="AP018227">
    <property type="protein sequence ID" value="BAY82689.1"/>
    <property type="molecule type" value="Genomic_DNA"/>
</dbReference>
<keyword evidence="4" id="KW-0418">Kinase</keyword>
<dbReference type="Pfam" id="PF00072">
    <property type="entry name" value="Response_reg"/>
    <property type="match status" value="1"/>
</dbReference>
<dbReference type="OrthoDB" id="1901654at2"/>
<keyword evidence="4" id="KW-0808">Transferase</keyword>
<dbReference type="GO" id="GO:0016301">
    <property type="term" value="F:kinase activity"/>
    <property type="evidence" value="ECO:0007669"/>
    <property type="project" value="UniProtKB-KW"/>
</dbReference>
<evidence type="ECO:0000259" key="3">
    <source>
        <dbReference type="PROSITE" id="PS50110"/>
    </source>
</evidence>
<proteinExistence type="predicted"/>
<evidence type="ECO:0000313" key="4">
    <source>
        <dbReference type="EMBL" id="BAY82689.1"/>
    </source>
</evidence>
<dbReference type="PANTHER" id="PTHR44591">
    <property type="entry name" value="STRESS RESPONSE REGULATOR PROTEIN 1"/>
    <property type="match status" value="1"/>
</dbReference>
<dbReference type="InterPro" id="IPR001789">
    <property type="entry name" value="Sig_transdc_resp-reg_receiver"/>
</dbReference>
<evidence type="ECO:0000256" key="1">
    <source>
        <dbReference type="ARBA" id="ARBA00022553"/>
    </source>
</evidence>
<dbReference type="InterPro" id="IPR050595">
    <property type="entry name" value="Bact_response_regulator"/>
</dbReference>